<dbReference type="EMBL" id="BBTG02000024">
    <property type="protein sequence ID" value="GAO18457.1"/>
    <property type="molecule type" value="Genomic_DNA"/>
</dbReference>
<accession>A0A1B5L4K6</accession>
<protein>
    <recommendedName>
        <fullName evidence="5">Actin-like protein</fullName>
    </recommendedName>
</protein>
<feature type="compositionally biased region" description="Gly residues" evidence="2">
    <location>
        <begin position="443"/>
        <end position="452"/>
    </location>
</feature>
<evidence type="ECO:0000313" key="3">
    <source>
        <dbReference type="EMBL" id="GAO18457.1"/>
    </source>
</evidence>
<feature type="compositionally biased region" description="Polar residues" evidence="2">
    <location>
        <begin position="428"/>
        <end position="440"/>
    </location>
</feature>
<name>A0A1B5L4K6_USTVR</name>
<feature type="region of interest" description="Disordered" evidence="2">
    <location>
        <begin position="285"/>
        <end position="318"/>
    </location>
</feature>
<feature type="compositionally biased region" description="Polar residues" evidence="2">
    <location>
        <begin position="16"/>
        <end position="31"/>
    </location>
</feature>
<comment type="similarity">
    <text evidence="1">Belongs to the actin family.</text>
</comment>
<proteinExistence type="inferred from homology"/>
<evidence type="ECO:0000313" key="4">
    <source>
        <dbReference type="Proteomes" id="UP000054053"/>
    </source>
</evidence>
<sequence>MSSSAGATLAHRSVASIRSSTPRASAGSSTPNTPPRLITSSFGSPSTIRADDEFILLEIGSRYLRAGFAGDSLPKACLACGPERQRRVGDFRAWLLPRPSNSAKWATDHELWRHDLRDVDLGLFADKLDGLLRDAFTRYCLPTAGIDKSPQSHMLIDADSQIPAHRFPAKKDTLFRRFQTPIVSLMSIPTMVAAGAGVRSALVIDMGWNETVVTSVYEYREVKSTRSVRGGKSLLEEVYGLLQGLMPDAGDDDESGTRAVSFEECEDIVCRLMWCRPSAFKSSQRQSTQLDTVQEQDETEAEPSQPSGIAEVPLRSTDPPSTVHIPLHKLADVCDDAFFDPSADRAAFDDHELPVHWLVYRHLLQLPVDVRATCMSRTTFTGGCSRILGIRERIMDELTSLVDQRGWEAVFGKSVEQLRSNQKKHTRASTQRCSTSSAATCESGGGGGGGGGDESDGPGSDEDAAESHQDATEAKIARNRPGFQQLQGQLRAIDSLGPWTGASLLCQLRIPAMAMVDRELWLQQGANGAGHPGEVDVKAQQRLSMGASNLIRGSGGHHTNWTLGVWGTL</sequence>
<feature type="region of interest" description="Disordered" evidence="2">
    <location>
        <begin position="1"/>
        <end position="44"/>
    </location>
</feature>
<evidence type="ECO:0008006" key="5">
    <source>
        <dbReference type="Google" id="ProtNLM"/>
    </source>
</evidence>
<reference evidence="4" key="1">
    <citation type="journal article" date="2016" name="Genome Announc.">
        <title>Genome sequence of Ustilaginoidea virens IPU010, a rice pathogenic fungus causing false smut.</title>
        <authorList>
            <person name="Kumagai T."/>
            <person name="Ishii T."/>
            <person name="Terai G."/>
            <person name="Umemura M."/>
            <person name="Machida M."/>
            <person name="Asai K."/>
        </authorList>
    </citation>
    <scope>NUCLEOTIDE SEQUENCE [LARGE SCALE GENOMIC DNA]</scope>
    <source>
        <strain evidence="4">IPU010</strain>
    </source>
</reference>
<dbReference type="Pfam" id="PF00022">
    <property type="entry name" value="Actin"/>
    <property type="match status" value="1"/>
</dbReference>
<dbReference type="SMART" id="SM00268">
    <property type="entry name" value="ACTIN"/>
    <property type="match status" value="1"/>
</dbReference>
<dbReference type="Gene3D" id="3.30.420.40">
    <property type="match status" value="2"/>
</dbReference>
<dbReference type="AlphaFoldDB" id="A0A1B5L4K6"/>
<feature type="region of interest" description="Disordered" evidence="2">
    <location>
        <begin position="418"/>
        <end position="472"/>
    </location>
</feature>
<dbReference type="PANTHER" id="PTHR11937">
    <property type="entry name" value="ACTIN"/>
    <property type="match status" value="1"/>
</dbReference>
<dbReference type="InterPro" id="IPR004000">
    <property type="entry name" value="Actin"/>
</dbReference>
<dbReference type="SUPFAM" id="SSF53067">
    <property type="entry name" value="Actin-like ATPase domain"/>
    <property type="match status" value="2"/>
</dbReference>
<feature type="compositionally biased region" description="Acidic residues" evidence="2">
    <location>
        <begin position="453"/>
        <end position="464"/>
    </location>
</feature>
<dbReference type="Gene3D" id="3.90.640.10">
    <property type="entry name" value="Actin, Chain A, domain 4"/>
    <property type="match status" value="1"/>
</dbReference>
<dbReference type="Proteomes" id="UP000054053">
    <property type="component" value="Unassembled WGS sequence"/>
</dbReference>
<gene>
    <name evidence="3" type="ORF">UVI_02042290</name>
</gene>
<evidence type="ECO:0000256" key="2">
    <source>
        <dbReference type="SAM" id="MobiDB-lite"/>
    </source>
</evidence>
<comment type="caution">
    <text evidence="3">The sequence shown here is derived from an EMBL/GenBank/DDBJ whole genome shotgun (WGS) entry which is preliminary data.</text>
</comment>
<dbReference type="InterPro" id="IPR043129">
    <property type="entry name" value="ATPase_NBD"/>
</dbReference>
<evidence type="ECO:0000256" key="1">
    <source>
        <dbReference type="RuleBase" id="RU000487"/>
    </source>
</evidence>
<organism evidence="3 4">
    <name type="scientific">Ustilaginoidea virens</name>
    <name type="common">Rice false smut fungus</name>
    <name type="synonym">Villosiclava virens</name>
    <dbReference type="NCBI Taxonomy" id="1159556"/>
    <lineage>
        <taxon>Eukaryota</taxon>
        <taxon>Fungi</taxon>
        <taxon>Dikarya</taxon>
        <taxon>Ascomycota</taxon>
        <taxon>Pezizomycotina</taxon>
        <taxon>Sordariomycetes</taxon>
        <taxon>Hypocreomycetidae</taxon>
        <taxon>Hypocreales</taxon>
        <taxon>Clavicipitaceae</taxon>
        <taxon>Ustilaginoidea</taxon>
    </lineage>
</organism>